<dbReference type="AlphaFoldDB" id="W2RQL6"/>
<name>W2RQL6_CYPE1</name>
<dbReference type="RefSeq" id="XP_008719400.1">
    <property type="nucleotide sequence ID" value="XM_008721178.1"/>
</dbReference>
<gene>
    <name evidence="1" type="ORF">HMPREF1541_06850</name>
</gene>
<dbReference type="Proteomes" id="UP000030752">
    <property type="component" value="Unassembled WGS sequence"/>
</dbReference>
<proteinExistence type="predicted"/>
<evidence type="ECO:0000313" key="1">
    <source>
        <dbReference type="EMBL" id="ETN38811.1"/>
    </source>
</evidence>
<accession>W2RQL6</accession>
<dbReference type="HOGENOM" id="CLU_2483307_0_0_1"/>
<dbReference type="GeneID" id="19974189"/>
<dbReference type="VEuPathDB" id="FungiDB:HMPREF1541_06850"/>
<evidence type="ECO:0000313" key="2">
    <source>
        <dbReference type="Proteomes" id="UP000030752"/>
    </source>
</evidence>
<sequence length="87" mass="9859">MQPIVPGTTSATTCYCTQTTKRDLAAYFLVSRSRGLRCCPSYLPRMVHRQLRFRFALWNAPDDAMPAFMQGRPTTLSRNSKLSTPES</sequence>
<organism evidence="1 2">
    <name type="scientific">Cyphellophora europaea (strain CBS 101466)</name>
    <name type="common">Phialophora europaea</name>
    <dbReference type="NCBI Taxonomy" id="1220924"/>
    <lineage>
        <taxon>Eukaryota</taxon>
        <taxon>Fungi</taxon>
        <taxon>Dikarya</taxon>
        <taxon>Ascomycota</taxon>
        <taxon>Pezizomycotina</taxon>
        <taxon>Eurotiomycetes</taxon>
        <taxon>Chaetothyriomycetidae</taxon>
        <taxon>Chaetothyriales</taxon>
        <taxon>Cyphellophoraceae</taxon>
        <taxon>Cyphellophora</taxon>
    </lineage>
</organism>
<dbReference type="EMBL" id="KB822722">
    <property type="protein sequence ID" value="ETN38811.1"/>
    <property type="molecule type" value="Genomic_DNA"/>
</dbReference>
<reference evidence="1 2" key="1">
    <citation type="submission" date="2013-03" db="EMBL/GenBank/DDBJ databases">
        <title>The Genome Sequence of Phialophora europaea CBS 101466.</title>
        <authorList>
            <consortium name="The Broad Institute Genomics Platform"/>
            <person name="Cuomo C."/>
            <person name="de Hoog S."/>
            <person name="Gorbushina A."/>
            <person name="Walker B."/>
            <person name="Young S.K."/>
            <person name="Zeng Q."/>
            <person name="Gargeya S."/>
            <person name="Fitzgerald M."/>
            <person name="Haas B."/>
            <person name="Abouelleil A."/>
            <person name="Allen A.W."/>
            <person name="Alvarado L."/>
            <person name="Arachchi H.M."/>
            <person name="Berlin A.M."/>
            <person name="Chapman S.B."/>
            <person name="Gainer-Dewar J."/>
            <person name="Goldberg J."/>
            <person name="Griggs A."/>
            <person name="Gujja S."/>
            <person name="Hansen M."/>
            <person name="Howarth C."/>
            <person name="Imamovic A."/>
            <person name="Ireland A."/>
            <person name="Larimer J."/>
            <person name="McCowan C."/>
            <person name="Murphy C."/>
            <person name="Pearson M."/>
            <person name="Poon T.W."/>
            <person name="Priest M."/>
            <person name="Roberts A."/>
            <person name="Saif S."/>
            <person name="Shea T."/>
            <person name="Sisk P."/>
            <person name="Sykes S."/>
            <person name="Wortman J."/>
            <person name="Nusbaum C."/>
            <person name="Birren B."/>
        </authorList>
    </citation>
    <scope>NUCLEOTIDE SEQUENCE [LARGE SCALE GENOMIC DNA]</scope>
    <source>
        <strain evidence="1 2">CBS 101466</strain>
    </source>
</reference>
<protein>
    <submittedName>
        <fullName evidence="1">Uncharacterized protein</fullName>
    </submittedName>
</protein>
<keyword evidence="2" id="KW-1185">Reference proteome</keyword>
<dbReference type="InParanoid" id="W2RQL6"/>